<gene>
    <name evidence="4" type="ORF">E9677_09655</name>
</gene>
<dbReference type="Gene3D" id="3.30.70.2330">
    <property type="match status" value="1"/>
</dbReference>
<evidence type="ECO:0000313" key="4">
    <source>
        <dbReference type="EMBL" id="THV15601.1"/>
    </source>
</evidence>
<keyword evidence="1" id="KW-0479">Metal-binding</keyword>
<accession>A0ABY2QWY3</accession>
<keyword evidence="5" id="KW-1185">Reference proteome</keyword>
<dbReference type="InterPro" id="IPR014905">
    <property type="entry name" value="HIRAN"/>
</dbReference>
<name>A0ABY2QWY3_9HYPH</name>
<protein>
    <recommendedName>
        <fullName evidence="3">HIRAN domain-containing protein</fullName>
    </recommendedName>
</protein>
<evidence type="ECO:0000313" key="5">
    <source>
        <dbReference type="Proteomes" id="UP000309667"/>
    </source>
</evidence>
<dbReference type="Pfam" id="PF08797">
    <property type="entry name" value="HIRAN"/>
    <property type="match status" value="1"/>
</dbReference>
<organism evidence="4 5">
    <name type="scientific">Rhizobium rhizophilum</name>
    <dbReference type="NCBI Taxonomy" id="1850373"/>
    <lineage>
        <taxon>Bacteria</taxon>
        <taxon>Pseudomonadati</taxon>
        <taxon>Pseudomonadota</taxon>
        <taxon>Alphaproteobacteria</taxon>
        <taxon>Hyphomicrobiales</taxon>
        <taxon>Rhizobiaceae</taxon>
        <taxon>Rhizobium/Agrobacterium group</taxon>
        <taxon>Rhizobium</taxon>
    </lineage>
</organism>
<dbReference type="EMBL" id="STGT01000002">
    <property type="protein sequence ID" value="THV15601.1"/>
    <property type="molecule type" value="Genomic_DNA"/>
</dbReference>
<comment type="caution">
    <text evidence="4">The sequence shown here is derived from an EMBL/GenBank/DDBJ whole genome shotgun (WGS) entry which is preliminary data.</text>
</comment>
<sequence length="157" mass="17250">MLVVFTPHVGRGFAMGLLSFLFGSPKKLTPQNFVIWKDGSFPMEVVGESNYQDALHKICGGFSRQGHDKVVQACLEMEPTNPHDANAVRITISGLTVGYLPRAQAERVSSFMRSNGFNPLVCNALINGGWRTNQHDSGFFGVRLGVANRGAIEVRQR</sequence>
<reference evidence="4 5" key="1">
    <citation type="submission" date="2019-04" db="EMBL/GenBank/DDBJ databases">
        <title>Genome sequence of strain 7209-2.</title>
        <authorList>
            <person name="Gao J."/>
            <person name="Sun J."/>
        </authorList>
    </citation>
    <scope>NUCLEOTIDE SEQUENCE [LARGE SCALE GENOMIC DNA]</scope>
    <source>
        <strain evidence="4 5">7209-2</strain>
    </source>
</reference>
<keyword evidence="2" id="KW-0378">Hydrolase</keyword>
<evidence type="ECO:0000256" key="2">
    <source>
        <dbReference type="ARBA" id="ARBA00022801"/>
    </source>
</evidence>
<dbReference type="RefSeq" id="WP_136557873.1">
    <property type="nucleotide sequence ID" value="NZ_STGT01000002.1"/>
</dbReference>
<dbReference type="Proteomes" id="UP000309667">
    <property type="component" value="Unassembled WGS sequence"/>
</dbReference>
<feature type="domain" description="HIRAN" evidence="3">
    <location>
        <begin position="73"/>
        <end position="118"/>
    </location>
</feature>
<proteinExistence type="predicted"/>
<evidence type="ECO:0000259" key="3">
    <source>
        <dbReference type="Pfam" id="PF08797"/>
    </source>
</evidence>
<evidence type="ECO:0000256" key="1">
    <source>
        <dbReference type="ARBA" id="ARBA00022723"/>
    </source>
</evidence>